<dbReference type="EMBL" id="BMFQ01000004">
    <property type="protein sequence ID" value="GGG59475.1"/>
    <property type="molecule type" value="Genomic_DNA"/>
</dbReference>
<reference evidence="1" key="1">
    <citation type="journal article" date="2014" name="Int. J. Syst. Evol. Microbiol.">
        <title>Complete genome sequence of Corynebacterium casei LMG S-19264T (=DSM 44701T), isolated from a smear-ripened cheese.</title>
        <authorList>
            <consortium name="US DOE Joint Genome Institute (JGI-PGF)"/>
            <person name="Walter F."/>
            <person name="Albersmeier A."/>
            <person name="Kalinowski J."/>
            <person name="Ruckert C."/>
        </authorList>
    </citation>
    <scope>NUCLEOTIDE SEQUENCE</scope>
    <source>
        <strain evidence="1">CGMCC 1.12751</strain>
    </source>
</reference>
<gene>
    <name evidence="1" type="ORF">GCM10010976_32760</name>
</gene>
<reference evidence="1" key="2">
    <citation type="submission" date="2020-09" db="EMBL/GenBank/DDBJ databases">
        <authorList>
            <person name="Sun Q."/>
            <person name="Zhou Y."/>
        </authorList>
    </citation>
    <scope>NUCLEOTIDE SEQUENCE</scope>
    <source>
        <strain evidence="1">CGMCC 1.12751</strain>
    </source>
</reference>
<dbReference type="AlphaFoldDB" id="A0A917GWU5"/>
<proteinExistence type="predicted"/>
<name>A0A917GWU5_9FLAO</name>
<evidence type="ECO:0000313" key="1">
    <source>
        <dbReference type="EMBL" id="GGG59475.1"/>
    </source>
</evidence>
<comment type="caution">
    <text evidence="1">The sequence shown here is derived from an EMBL/GenBank/DDBJ whole genome shotgun (WGS) entry which is preliminary data.</text>
</comment>
<dbReference type="Pfam" id="PF14060">
    <property type="entry name" value="DUF4252"/>
    <property type="match status" value="1"/>
</dbReference>
<accession>A0A917GWU5</accession>
<sequence>MLVSCNNGESLQTYFVDNQEKTDFISVDIPTTIVNLDEASLSEDQMEAYNSVKKLNFLGFKLTETNQETYAQELSKVNAILNNEKYIELMEVNDPAAKIIVKYIGDDDIADEFIVFTSSKNMGFGIVRILGNDMRPEKMATLVSAIQNADIDSSQFESITGFFK</sequence>
<organism evidence="1 2">
    <name type="scientific">Bizionia arctica</name>
    <dbReference type="NCBI Taxonomy" id="1495645"/>
    <lineage>
        <taxon>Bacteria</taxon>
        <taxon>Pseudomonadati</taxon>
        <taxon>Bacteroidota</taxon>
        <taxon>Flavobacteriia</taxon>
        <taxon>Flavobacteriales</taxon>
        <taxon>Flavobacteriaceae</taxon>
        <taxon>Bizionia</taxon>
    </lineage>
</organism>
<dbReference type="Proteomes" id="UP000625976">
    <property type="component" value="Unassembled WGS sequence"/>
</dbReference>
<protein>
    <recommendedName>
        <fullName evidence="3">DUF4252 domain-containing protein</fullName>
    </recommendedName>
</protein>
<keyword evidence="2" id="KW-1185">Reference proteome</keyword>
<evidence type="ECO:0000313" key="2">
    <source>
        <dbReference type="Proteomes" id="UP000625976"/>
    </source>
</evidence>
<evidence type="ECO:0008006" key="3">
    <source>
        <dbReference type="Google" id="ProtNLM"/>
    </source>
</evidence>
<dbReference type="InterPro" id="IPR025348">
    <property type="entry name" value="DUF4252"/>
</dbReference>